<reference evidence="1 2" key="1">
    <citation type="submission" date="2018-05" db="EMBL/GenBank/DDBJ databases">
        <title>Genomic Encyclopedia of Type Strains, Phase IV (KMG-IV): sequencing the most valuable type-strain genomes for metagenomic binning, comparative biology and taxonomic classification.</title>
        <authorList>
            <person name="Goeker M."/>
        </authorList>
    </citation>
    <scope>NUCLEOTIDE SEQUENCE [LARGE SCALE GENOMIC DNA]</scope>
    <source>
        <strain evidence="1 2">DSM 24906</strain>
    </source>
</reference>
<comment type="caution">
    <text evidence="1">The sequence shown here is derived from an EMBL/GenBank/DDBJ whole genome shotgun (WGS) entry which is preliminary data.</text>
</comment>
<name>A0AA45HHT5_9BACT</name>
<keyword evidence="2" id="KW-1185">Reference proteome</keyword>
<evidence type="ECO:0000313" key="1">
    <source>
        <dbReference type="EMBL" id="PWJ87692.1"/>
    </source>
</evidence>
<sequence length="286" mass="33856">MKFKILIISFLTFTIIGISNLVNFSIYIENKNNESNILNVSVVEDYELKFKTNGDYNFDFKIMPYNVQRNSLDVKFSISDDNLLFENIFTLQKNERKKVASLNNDINIYIKAFDIDLFEKGEKIYKNEVFINYYGNPLKNNAFDFGLNYNDLFNIKGIYENDKTSLGIGLYYNEVLIMAKINDKRFSIDLEDEVKIKDISLYAKFTPVYYEEDKFNFIKNFYFKSKLNLFKYVNLGGGFNIQADYFNYFINIGSQYNFEDFQFSGDIYYDIKNNDFNLSLNIGYIF</sequence>
<dbReference type="RefSeq" id="WP_109606160.1">
    <property type="nucleotide sequence ID" value="NZ_QGGI01000022.1"/>
</dbReference>
<dbReference type="EMBL" id="QGGI01000022">
    <property type="protein sequence ID" value="PWJ87692.1"/>
    <property type="molecule type" value="Genomic_DNA"/>
</dbReference>
<accession>A0AA45HHT5</accession>
<protein>
    <submittedName>
        <fullName evidence="1">Uncharacterized protein</fullName>
    </submittedName>
</protein>
<gene>
    <name evidence="1" type="ORF">C7380_12217</name>
</gene>
<dbReference type="AlphaFoldDB" id="A0AA45HHT5"/>
<evidence type="ECO:0000313" key="2">
    <source>
        <dbReference type="Proteomes" id="UP000245921"/>
    </source>
</evidence>
<dbReference type="Proteomes" id="UP000245921">
    <property type="component" value="Unassembled WGS sequence"/>
</dbReference>
<proteinExistence type="predicted"/>
<organism evidence="1 2">
    <name type="scientific">Oceanotoga teriensis</name>
    <dbReference type="NCBI Taxonomy" id="515440"/>
    <lineage>
        <taxon>Bacteria</taxon>
        <taxon>Thermotogati</taxon>
        <taxon>Thermotogota</taxon>
        <taxon>Thermotogae</taxon>
        <taxon>Petrotogales</taxon>
        <taxon>Petrotogaceae</taxon>
        <taxon>Oceanotoga</taxon>
    </lineage>
</organism>